<dbReference type="EMBL" id="JAESVN010000001">
    <property type="protein sequence ID" value="MBL4915683.1"/>
    <property type="molecule type" value="Genomic_DNA"/>
</dbReference>
<accession>A0A8K0V5C3</accession>
<evidence type="ECO:0000313" key="2">
    <source>
        <dbReference type="EMBL" id="MBL4915683.1"/>
    </source>
</evidence>
<name>A0A8K0V5C3_9RHOB</name>
<sequence length="129" mass="13684">MANLSQGQENENPGALAGATGAENEKKASEKPSSRLTEYLTRIQLATALEVAIRDAHASDAASIMSAALTRMMAGSPPPLLLSAVDEASSWAEWATPDERKAYCLASFNAMPPKDRASFLAYVQRSKAA</sequence>
<protein>
    <submittedName>
        <fullName evidence="2">Uncharacterized protein</fullName>
    </submittedName>
</protein>
<feature type="region of interest" description="Disordered" evidence="1">
    <location>
        <begin position="1"/>
        <end position="35"/>
    </location>
</feature>
<evidence type="ECO:0000313" key="3">
    <source>
        <dbReference type="Proteomes" id="UP000648908"/>
    </source>
</evidence>
<dbReference type="RefSeq" id="WP_202687230.1">
    <property type="nucleotide sequence ID" value="NZ_JAESVN010000001.1"/>
</dbReference>
<evidence type="ECO:0000256" key="1">
    <source>
        <dbReference type="SAM" id="MobiDB-lite"/>
    </source>
</evidence>
<feature type="compositionally biased region" description="Polar residues" evidence="1">
    <location>
        <begin position="1"/>
        <end position="11"/>
    </location>
</feature>
<organism evidence="2 3">
    <name type="scientific">Szabonella alba</name>
    <dbReference type="NCBI Taxonomy" id="2804194"/>
    <lineage>
        <taxon>Bacteria</taxon>
        <taxon>Pseudomonadati</taxon>
        <taxon>Pseudomonadota</taxon>
        <taxon>Alphaproteobacteria</taxon>
        <taxon>Rhodobacterales</taxon>
        <taxon>Paracoccaceae</taxon>
        <taxon>Szabonella</taxon>
    </lineage>
</organism>
<dbReference type="AlphaFoldDB" id="A0A8K0V5C3"/>
<proteinExistence type="predicted"/>
<reference evidence="2" key="1">
    <citation type="submission" date="2021-01" db="EMBL/GenBank/DDBJ databases">
        <title>Tabrizicola alba sp. nov. a motile alkaliphilic bacterium isolated from a soda lake.</title>
        <authorList>
            <person name="Szuroczki S."/>
            <person name="Abbaszade G."/>
            <person name="Schumann P."/>
            <person name="Toth E."/>
        </authorList>
    </citation>
    <scope>NUCLEOTIDE SEQUENCE</scope>
    <source>
        <strain evidence="2">DMG-N-6</strain>
    </source>
</reference>
<comment type="caution">
    <text evidence="2">The sequence shown here is derived from an EMBL/GenBank/DDBJ whole genome shotgun (WGS) entry which is preliminary data.</text>
</comment>
<feature type="compositionally biased region" description="Basic and acidic residues" evidence="1">
    <location>
        <begin position="23"/>
        <end position="33"/>
    </location>
</feature>
<keyword evidence="3" id="KW-1185">Reference proteome</keyword>
<dbReference type="Proteomes" id="UP000648908">
    <property type="component" value="Unassembled WGS sequence"/>
</dbReference>
<gene>
    <name evidence="2" type="ORF">JL811_00495</name>
</gene>